<accession>A0AAD6N023</accession>
<reference evidence="1" key="2">
    <citation type="submission" date="2023-01" db="EMBL/GenBank/DDBJ databases">
        <authorList>
            <person name="Petersen C."/>
        </authorList>
    </citation>
    <scope>NUCLEOTIDE SEQUENCE</scope>
    <source>
        <strain evidence="1">IBT 17514</strain>
    </source>
</reference>
<gene>
    <name evidence="1" type="ORF">N7493_001727</name>
</gene>
<sequence>MDRLGTLNPDGTTKPGDTVFAFWLSHGLTDDHNVRIERLARSNKRAQDIEEAFQQIESPPIGVIVIDFQAVFESPSTI</sequence>
<comment type="caution">
    <text evidence="1">The sequence shown here is derived from an EMBL/GenBank/DDBJ whole genome shotgun (WGS) entry which is preliminary data.</text>
</comment>
<name>A0AAD6N023_9EURO</name>
<protein>
    <submittedName>
        <fullName evidence="1">Uncharacterized protein</fullName>
    </submittedName>
</protein>
<evidence type="ECO:0000313" key="2">
    <source>
        <dbReference type="Proteomes" id="UP001215712"/>
    </source>
</evidence>
<keyword evidence="2" id="KW-1185">Reference proteome</keyword>
<organism evidence="1 2">
    <name type="scientific">Penicillium malachiteum</name>
    <dbReference type="NCBI Taxonomy" id="1324776"/>
    <lineage>
        <taxon>Eukaryota</taxon>
        <taxon>Fungi</taxon>
        <taxon>Dikarya</taxon>
        <taxon>Ascomycota</taxon>
        <taxon>Pezizomycotina</taxon>
        <taxon>Eurotiomycetes</taxon>
        <taxon>Eurotiomycetidae</taxon>
        <taxon>Eurotiales</taxon>
        <taxon>Aspergillaceae</taxon>
        <taxon>Penicillium</taxon>
    </lineage>
</organism>
<dbReference type="Proteomes" id="UP001215712">
    <property type="component" value="Unassembled WGS sequence"/>
</dbReference>
<reference evidence="1" key="1">
    <citation type="journal article" date="2023" name="IMA Fungus">
        <title>Comparative genomic study of the Penicillium genus elucidates a diverse pangenome and 15 lateral gene transfer events.</title>
        <authorList>
            <person name="Petersen C."/>
            <person name="Sorensen T."/>
            <person name="Nielsen M.R."/>
            <person name="Sondergaard T.E."/>
            <person name="Sorensen J.L."/>
            <person name="Fitzpatrick D.A."/>
            <person name="Frisvad J.C."/>
            <person name="Nielsen K.L."/>
        </authorList>
    </citation>
    <scope>NUCLEOTIDE SEQUENCE</scope>
    <source>
        <strain evidence="1">IBT 17514</strain>
    </source>
</reference>
<evidence type="ECO:0000313" key="1">
    <source>
        <dbReference type="EMBL" id="KAJ5738572.1"/>
    </source>
</evidence>
<dbReference type="AlphaFoldDB" id="A0AAD6N023"/>
<proteinExistence type="predicted"/>
<dbReference type="EMBL" id="JAQJAN010000002">
    <property type="protein sequence ID" value="KAJ5738572.1"/>
    <property type="molecule type" value="Genomic_DNA"/>
</dbReference>